<dbReference type="Proteomes" id="UP001472677">
    <property type="component" value="Unassembled WGS sequence"/>
</dbReference>
<feature type="region of interest" description="Disordered" evidence="1">
    <location>
        <begin position="36"/>
        <end position="79"/>
    </location>
</feature>
<organism evidence="2 3">
    <name type="scientific">Hibiscus sabdariffa</name>
    <name type="common">roselle</name>
    <dbReference type="NCBI Taxonomy" id="183260"/>
    <lineage>
        <taxon>Eukaryota</taxon>
        <taxon>Viridiplantae</taxon>
        <taxon>Streptophyta</taxon>
        <taxon>Embryophyta</taxon>
        <taxon>Tracheophyta</taxon>
        <taxon>Spermatophyta</taxon>
        <taxon>Magnoliopsida</taxon>
        <taxon>eudicotyledons</taxon>
        <taxon>Gunneridae</taxon>
        <taxon>Pentapetalae</taxon>
        <taxon>rosids</taxon>
        <taxon>malvids</taxon>
        <taxon>Malvales</taxon>
        <taxon>Malvaceae</taxon>
        <taxon>Malvoideae</taxon>
        <taxon>Hibiscus</taxon>
    </lineage>
</organism>
<protein>
    <submittedName>
        <fullName evidence="2">Uncharacterized protein</fullName>
    </submittedName>
</protein>
<evidence type="ECO:0000256" key="1">
    <source>
        <dbReference type="SAM" id="MobiDB-lite"/>
    </source>
</evidence>
<keyword evidence="3" id="KW-1185">Reference proteome</keyword>
<reference evidence="2 3" key="1">
    <citation type="journal article" date="2024" name="G3 (Bethesda)">
        <title>Genome assembly of Hibiscus sabdariffa L. provides insights into metabolisms of medicinal natural products.</title>
        <authorList>
            <person name="Kim T."/>
        </authorList>
    </citation>
    <scope>NUCLEOTIDE SEQUENCE [LARGE SCALE GENOMIC DNA]</scope>
    <source>
        <strain evidence="2">TK-2024</strain>
        <tissue evidence="2">Old leaves</tissue>
    </source>
</reference>
<accession>A0ABR2ETD9</accession>
<evidence type="ECO:0000313" key="3">
    <source>
        <dbReference type="Proteomes" id="UP001472677"/>
    </source>
</evidence>
<name>A0ABR2ETD9_9ROSI</name>
<gene>
    <name evidence="2" type="ORF">V6N12_058857</name>
</gene>
<evidence type="ECO:0000313" key="2">
    <source>
        <dbReference type="EMBL" id="KAK8565290.1"/>
    </source>
</evidence>
<sequence length="91" mass="9507">MLRSDNKSYIEVDITDGGVEEVDVYDNEFNVEEVDVDGGPIVTHGPTVVDVEPTGVTGPSGAAKQIGVDEPSGVDGSTRLESYCGSLSIGY</sequence>
<proteinExistence type="predicted"/>
<comment type="caution">
    <text evidence="2">The sequence shown here is derived from an EMBL/GenBank/DDBJ whole genome shotgun (WGS) entry which is preliminary data.</text>
</comment>
<dbReference type="EMBL" id="JBBPBM010000010">
    <property type="protein sequence ID" value="KAK8565290.1"/>
    <property type="molecule type" value="Genomic_DNA"/>
</dbReference>